<reference evidence="5 6" key="1">
    <citation type="journal article" date="2020" name="bioRxiv">
        <title>Whole genome comparisons of ergot fungi reveals the divergence and evolution of species within the genus Claviceps are the result of varying mechanisms driving genome evolution and host range expansion.</title>
        <authorList>
            <person name="Wyka S.A."/>
            <person name="Mondo S.J."/>
            <person name="Liu M."/>
            <person name="Dettman J."/>
            <person name="Nalam V."/>
            <person name="Broders K.D."/>
        </authorList>
    </citation>
    <scope>NUCLEOTIDE SEQUENCE [LARGE SCALE GENOMIC DNA]</scope>
    <source>
        <strain evidence="5 6">Clav52</strain>
    </source>
</reference>
<feature type="compositionally biased region" description="Basic residues" evidence="2">
    <location>
        <begin position="29"/>
        <end position="42"/>
    </location>
</feature>
<sequence>MADDAQLRQRKAASPTDDDTVDLVEIKPKTKTKTKTKSKSRAKRDYEQDDYTPWVDILRVLSFLLIASCGLSYVISGGDSFFWGMKNKPTYLRLDWWKAQLSGPLYMTEQELLVHDGRDPSKPLLLAINGTIYDVSNGRRMYGPGGSYHFFAGRDAARGFVTGCFAEDQTADLRGVEEMFLPIDDPEVDKAWTTAEMEALREEEMARAKERAYNALKHWVDFFANSSKYTKVGNVKREDGWLGKLPRRELCAQAQRGRSKRSRRE</sequence>
<evidence type="ECO:0000313" key="5">
    <source>
        <dbReference type="EMBL" id="KAG6302315.1"/>
    </source>
</evidence>
<proteinExistence type="inferred from homology"/>
<evidence type="ECO:0000313" key="6">
    <source>
        <dbReference type="Proteomes" id="UP000707071"/>
    </source>
</evidence>
<accession>A0A9P7U993</accession>
<comment type="caution">
    <text evidence="5">The sequence shown here is derived from an EMBL/GenBank/DDBJ whole genome shotgun (WGS) entry which is preliminary data.</text>
</comment>
<dbReference type="InterPro" id="IPR036400">
    <property type="entry name" value="Cyt_B5-like_heme/steroid_sf"/>
</dbReference>
<evidence type="ECO:0000256" key="2">
    <source>
        <dbReference type="SAM" id="MobiDB-lite"/>
    </source>
</evidence>
<keyword evidence="6" id="KW-1185">Reference proteome</keyword>
<keyword evidence="3" id="KW-0812">Transmembrane</keyword>
<dbReference type="AlphaFoldDB" id="A0A9P7U993"/>
<dbReference type="GO" id="GO:0012505">
    <property type="term" value="C:endomembrane system"/>
    <property type="evidence" value="ECO:0007669"/>
    <property type="project" value="TreeGrafter"/>
</dbReference>
<dbReference type="Pfam" id="PF00173">
    <property type="entry name" value="Cyt-b5"/>
    <property type="match status" value="1"/>
</dbReference>
<dbReference type="InterPro" id="IPR001199">
    <property type="entry name" value="Cyt_B5-like_heme/steroid-bd"/>
</dbReference>
<dbReference type="EMBL" id="SRRH01000026">
    <property type="protein sequence ID" value="KAG6302315.1"/>
    <property type="molecule type" value="Genomic_DNA"/>
</dbReference>
<dbReference type="FunFam" id="3.10.120.10:FF:000018">
    <property type="entry name" value="Heme/steroid binding domain protein, putative"/>
    <property type="match status" value="1"/>
</dbReference>
<dbReference type="Gene3D" id="3.10.120.10">
    <property type="entry name" value="Cytochrome b5-like heme/steroid binding domain"/>
    <property type="match status" value="1"/>
</dbReference>
<name>A0A9P7U993_9HYPO</name>
<comment type="similarity">
    <text evidence="1">Belongs to the cytochrome b5 family. MAPR subfamily.</text>
</comment>
<gene>
    <name evidence="5" type="ORF">E4U09_003200</name>
</gene>
<dbReference type="GO" id="GO:0016020">
    <property type="term" value="C:membrane"/>
    <property type="evidence" value="ECO:0007669"/>
    <property type="project" value="TreeGrafter"/>
</dbReference>
<dbReference type="InterPro" id="IPR050577">
    <property type="entry name" value="MAPR/NEUFC/NENF-like"/>
</dbReference>
<organism evidence="5 6">
    <name type="scientific">Claviceps aff. purpurea</name>
    <dbReference type="NCBI Taxonomy" id="1967640"/>
    <lineage>
        <taxon>Eukaryota</taxon>
        <taxon>Fungi</taxon>
        <taxon>Dikarya</taxon>
        <taxon>Ascomycota</taxon>
        <taxon>Pezizomycotina</taxon>
        <taxon>Sordariomycetes</taxon>
        <taxon>Hypocreomycetidae</taxon>
        <taxon>Hypocreales</taxon>
        <taxon>Clavicipitaceae</taxon>
        <taxon>Claviceps</taxon>
    </lineage>
</organism>
<dbReference type="Proteomes" id="UP000707071">
    <property type="component" value="Unassembled WGS sequence"/>
</dbReference>
<dbReference type="SMART" id="SM01117">
    <property type="entry name" value="Cyt-b5"/>
    <property type="match status" value="1"/>
</dbReference>
<feature type="region of interest" description="Disordered" evidence="2">
    <location>
        <begin position="1"/>
        <end position="43"/>
    </location>
</feature>
<evidence type="ECO:0000259" key="4">
    <source>
        <dbReference type="SMART" id="SM01117"/>
    </source>
</evidence>
<keyword evidence="3" id="KW-0472">Membrane</keyword>
<feature type="domain" description="Cytochrome b5 heme-binding" evidence="4">
    <location>
        <begin position="107"/>
        <end position="189"/>
    </location>
</feature>
<dbReference type="SUPFAM" id="SSF55856">
    <property type="entry name" value="Cytochrome b5-like heme/steroid binding domain"/>
    <property type="match status" value="1"/>
</dbReference>
<evidence type="ECO:0000256" key="1">
    <source>
        <dbReference type="ARBA" id="ARBA00038357"/>
    </source>
</evidence>
<evidence type="ECO:0000256" key="3">
    <source>
        <dbReference type="SAM" id="Phobius"/>
    </source>
</evidence>
<keyword evidence="3" id="KW-1133">Transmembrane helix</keyword>
<feature type="transmembrane region" description="Helical" evidence="3">
    <location>
        <begin position="60"/>
        <end position="83"/>
    </location>
</feature>
<dbReference type="PANTHER" id="PTHR10281">
    <property type="entry name" value="MEMBRANE-ASSOCIATED PROGESTERONE RECEPTOR COMPONENT-RELATED"/>
    <property type="match status" value="1"/>
</dbReference>
<dbReference type="PANTHER" id="PTHR10281:SF76">
    <property type="entry name" value="CALCUTTA CUP-RELATED"/>
    <property type="match status" value="1"/>
</dbReference>
<protein>
    <recommendedName>
        <fullName evidence="4">Cytochrome b5 heme-binding domain-containing protein</fullName>
    </recommendedName>
</protein>